<dbReference type="AlphaFoldDB" id="A0AAV5GIR2"/>
<keyword evidence="3 6" id="KW-1133">Transmembrane helix</keyword>
<evidence type="ECO:0000313" key="7">
    <source>
        <dbReference type="EMBL" id="GJN89370.1"/>
    </source>
</evidence>
<evidence type="ECO:0008006" key="9">
    <source>
        <dbReference type="Google" id="ProtNLM"/>
    </source>
</evidence>
<dbReference type="Proteomes" id="UP001342314">
    <property type="component" value="Unassembled WGS sequence"/>
</dbReference>
<feature type="transmembrane region" description="Helical" evidence="6">
    <location>
        <begin position="432"/>
        <end position="452"/>
    </location>
</feature>
<gene>
    <name evidence="7" type="ORF">Rhopal_002350-T1</name>
</gene>
<feature type="transmembrane region" description="Helical" evidence="6">
    <location>
        <begin position="464"/>
        <end position="486"/>
    </location>
</feature>
<feature type="transmembrane region" description="Helical" evidence="6">
    <location>
        <begin position="626"/>
        <end position="647"/>
    </location>
</feature>
<keyword evidence="2 6" id="KW-0812">Transmembrane</keyword>
<dbReference type="EMBL" id="BQKY01000004">
    <property type="protein sequence ID" value="GJN89370.1"/>
    <property type="molecule type" value="Genomic_DNA"/>
</dbReference>
<feature type="transmembrane region" description="Helical" evidence="6">
    <location>
        <begin position="94"/>
        <end position="115"/>
    </location>
</feature>
<dbReference type="GO" id="GO:0005783">
    <property type="term" value="C:endoplasmic reticulum"/>
    <property type="evidence" value="ECO:0007669"/>
    <property type="project" value="TreeGrafter"/>
</dbReference>
<keyword evidence="8" id="KW-1185">Reference proteome</keyword>
<dbReference type="PANTHER" id="PTHR31794:SF2">
    <property type="entry name" value="AUXIN EFFLUX TRANSPORTER FAMILY PROTEIN (EUROFUNG)"/>
    <property type="match status" value="1"/>
</dbReference>
<comment type="subcellular location">
    <subcellularLocation>
        <location evidence="1">Membrane</location>
        <topology evidence="1">Multi-pass membrane protein</topology>
    </subcellularLocation>
</comment>
<feature type="compositionally biased region" description="Low complexity" evidence="5">
    <location>
        <begin position="277"/>
        <end position="301"/>
    </location>
</feature>
<evidence type="ECO:0000313" key="8">
    <source>
        <dbReference type="Proteomes" id="UP001342314"/>
    </source>
</evidence>
<accession>A0AAV5GIR2</accession>
<evidence type="ECO:0000256" key="5">
    <source>
        <dbReference type="SAM" id="MobiDB-lite"/>
    </source>
</evidence>
<dbReference type="GO" id="GO:0055085">
    <property type="term" value="P:transmembrane transport"/>
    <property type="evidence" value="ECO:0007669"/>
    <property type="project" value="InterPro"/>
</dbReference>
<feature type="region of interest" description="Disordered" evidence="5">
    <location>
        <begin position="344"/>
        <end position="389"/>
    </location>
</feature>
<proteinExistence type="predicted"/>
<feature type="compositionally biased region" description="Polar residues" evidence="5">
    <location>
        <begin position="240"/>
        <end position="255"/>
    </location>
</feature>
<feature type="region of interest" description="Disordered" evidence="5">
    <location>
        <begin position="197"/>
        <end position="224"/>
    </location>
</feature>
<comment type="caution">
    <text evidence="7">The sequence shown here is derived from an EMBL/GenBank/DDBJ whole genome shotgun (WGS) entry which is preliminary data.</text>
</comment>
<protein>
    <recommendedName>
        <fullName evidence="9">Auxin efflux carrier</fullName>
    </recommendedName>
</protein>
<feature type="region of interest" description="Disordered" evidence="5">
    <location>
        <begin position="236"/>
        <end position="309"/>
    </location>
</feature>
<dbReference type="PANTHER" id="PTHR31794">
    <property type="entry name" value="AUXIN EFFLUX TRANSPORTER FAMILY PROTEIN (EUROFUNG)"/>
    <property type="match status" value="1"/>
</dbReference>
<dbReference type="Pfam" id="PF03547">
    <property type="entry name" value="Mem_trans"/>
    <property type="match status" value="1"/>
</dbReference>
<dbReference type="InterPro" id="IPR004776">
    <property type="entry name" value="Mem_transp_PIN-like"/>
</dbReference>
<evidence type="ECO:0000256" key="3">
    <source>
        <dbReference type="ARBA" id="ARBA00022989"/>
    </source>
</evidence>
<name>A0AAV5GIR2_9BASI</name>
<feature type="transmembrane region" description="Helical" evidence="6">
    <location>
        <begin position="127"/>
        <end position="150"/>
    </location>
</feature>
<sequence>MSGVFLPDALAPVSLVSSALAVAKPGKPAEPNPLPTLIGVVVESAVGWFLAHKGIVDAKAKKTLNKINTSLFTPCLLFNKVAFSLTPDKLADLYIIPIGFCIISAFSAGVAYIFGRLVGLRKSQRNFAIACATFQNSNSLPIALLQSLIGEKLPLTWGPHDSRDAMLGRGLSYLVLFSSLGIIVRWSIGVRLMTSAEGQEDDDSANGRAGAQDTEANAEGEGYDVREDEAHAREGDALLQSRTSNKSVSHQSSRSILKKPAGGAGSNGATPARTRESTVSAGSSSASDDATTVVAEPANGSSGSGSGANGTAATDHLVVLPSTNFAGRADVASQVAKERKKRARIFQSFPNTPIPSVYSASEGGRDDDDDDESDEGWNSDSDGYDDGNAEWGARRGFGRRWLNGGGRFARVRRFARRAGRALKRFWAKFSDFMTVPLWAAVLSLVVACIPPLQSTLNKAEPLKAAIRSAGSCSVPITLVTLGAYFYRPSPAAAAETSPLRREEQELPPHLQSPRAPLASFSRQLLRRIRQPFAPLPQRPGGDAAAATHGEKRTILVSVVTRMIIVPAVLIPLFALYAAKTVNVADDPVFVVVACLLIGSPTAITLAQITSSAAGPAFERLISRTLFVSYAFLTAPTTIILVLAAIWIDGLQHPHTNGPGQQGGAPLIALATATMPALVGV</sequence>
<feature type="transmembrane region" description="Helical" evidence="6">
    <location>
        <begin position="554"/>
        <end position="576"/>
    </location>
</feature>
<feature type="transmembrane region" description="Helical" evidence="6">
    <location>
        <begin position="170"/>
        <end position="188"/>
    </location>
</feature>
<feature type="compositionally biased region" description="Acidic residues" evidence="5">
    <location>
        <begin position="365"/>
        <end position="388"/>
    </location>
</feature>
<organism evidence="7 8">
    <name type="scientific">Rhodotorula paludigena</name>
    <dbReference type="NCBI Taxonomy" id="86838"/>
    <lineage>
        <taxon>Eukaryota</taxon>
        <taxon>Fungi</taxon>
        <taxon>Dikarya</taxon>
        <taxon>Basidiomycota</taxon>
        <taxon>Pucciniomycotina</taxon>
        <taxon>Microbotryomycetes</taxon>
        <taxon>Sporidiobolales</taxon>
        <taxon>Sporidiobolaceae</taxon>
        <taxon>Rhodotorula</taxon>
    </lineage>
</organism>
<dbReference type="GO" id="GO:0016020">
    <property type="term" value="C:membrane"/>
    <property type="evidence" value="ECO:0007669"/>
    <property type="project" value="UniProtKB-SubCell"/>
</dbReference>
<evidence type="ECO:0000256" key="6">
    <source>
        <dbReference type="SAM" id="Phobius"/>
    </source>
</evidence>
<keyword evidence="4 6" id="KW-0472">Membrane</keyword>
<evidence type="ECO:0000256" key="4">
    <source>
        <dbReference type="ARBA" id="ARBA00023136"/>
    </source>
</evidence>
<evidence type="ECO:0000256" key="2">
    <source>
        <dbReference type="ARBA" id="ARBA00022692"/>
    </source>
</evidence>
<evidence type="ECO:0000256" key="1">
    <source>
        <dbReference type="ARBA" id="ARBA00004141"/>
    </source>
</evidence>
<feature type="transmembrane region" description="Helical" evidence="6">
    <location>
        <begin position="588"/>
        <end position="606"/>
    </location>
</feature>
<reference evidence="7 8" key="1">
    <citation type="submission" date="2021-12" db="EMBL/GenBank/DDBJ databases">
        <title>High titer production of polyol ester of fatty acids by Rhodotorula paludigena BS15 towards product separation-free biomass refinery.</title>
        <authorList>
            <person name="Mano J."/>
            <person name="Ono H."/>
            <person name="Tanaka T."/>
            <person name="Naito K."/>
            <person name="Sushida H."/>
            <person name="Ike M."/>
            <person name="Tokuyasu K."/>
            <person name="Kitaoka M."/>
        </authorList>
    </citation>
    <scope>NUCLEOTIDE SEQUENCE [LARGE SCALE GENOMIC DNA]</scope>
    <source>
        <strain evidence="7 8">BS15</strain>
    </source>
</reference>